<dbReference type="Gene3D" id="2.60.40.4070">
    <property type="match status" value="1"/>
</dbReference>
<proteinExistence type="predicted"/>
<feature type="chain" id="PRO_5010834646" description="Por secretion system C-terminal sorting domain-containing protein" evidence="1">
    <location>
        <begin position="20"/>
        <end position="1116"/>
    </location>
</feature>
<dbReference type="EMBL" id="CM001402">
    <property type="protein sequence ID" value="EHO41688.1"/>
    <property type="molecule type" value="Genomic_DNA"/>
</dbReference>
<dbReference type="STRING" id="880073.Cabys_845"/>
<dbReference type="RefSeq" id="WP_006928861.1">
    <property type="nucleotide sequence ID" value="NZ_CM001402.1"/>
</dbReference>
<keyword evidence="1" id="KW-0732">Signal</keyword>
<evidence type="ECO:0000313" key="5">
    <source>
        <dbReference type="Proteomes" id="UP000183868"/>
    </source>
</evidence>
<reference evidence="3 4" key="1">
    <citation type="submission" date="2011-09" db="EMBL/GenBank/DDBJ databases">
        <title>The permanent draft genome of Caldithrix abyssi DSM 13497.</title>
        <authorList>
            <consortium name="US DOE Joint Genome Institute (JGI-PGF)"/>
            <person name="Lucas S."/>
            <person name="Han J."/>
            <person name="Lapidus A."/>
            <person name="Bruce D."/>
            <person name="Goodwin L."/>
            <person name="Pitluck S."/>
            <person name="Peters L."/>
            <person name="Kyrpides N."/>
            <person name="Mavromatis K."/>
            <person name="Ivanova N."/>
            <person name="Mikhailova N."/>
            <person name="Chertkov O."/>
            <person name="Detter J.C."/>
            <person name="Tapia R."/>
            <person name="Han C."/>
            <person name="Land M."/>
            <person name="Hauser L."/>
            <person name="Markowitz V."/>
            <person name="Cheng J.-F."/>
            <person name="Hugenholtz P."/>
            <person name="Woyke T."/>
            <person name="Wu D."/>
            <person name="Spring S."/>
            <person name="Brambilla E."/>
            <person name="Klenk H.-P."/>
            <person name="Eisen J.A."/>
        </authorList>
    </citation>
    <scope>NUCLEOTIDE SEQUENCE [LARGE SCALE GENOMIC DNA]</scope>
    <source>
        <strain evidence="3 4">DSM 13497</strain>
    </source>
</reference>
<dbReference type="AlphaFoldDB" id="H1XVD0"/>
<evidence type="ECO:0008006" key="6">
    <source>
        <dbReference type="Google" id="ProtNLM"/>
    </source>
</evidence>
<dbReference type="Proteomes" id="UP000183868">
    <property type="component" value="Chromosome"/>
</dbReference>
<feature type="signal peptide" evidence="1">
    <location>
        <begin position="1"/>
        <end position="19"/>
    </location>
</feature>
<sequence length="1116" mass="125479" precursor="true">MKKNLILALLLLTPALVMAKGPGKKIIKSMQTTEGIVSWQFLQNDYWLYWAGYKGLTAYDPYTGSAGGYFTRARLPVIYQEGFLWGGLFQGDSVETDTPRVGGIYYRIGTSPGGIIKIEDQLVVNEASKGIFKVHKNWLSLSDQYLKKELSIFLNMNEEDITDYMIEGLRDRYADHWKNWPVEWGAPFNDVNDNGIYDPIVDVQGYPVVEKGDYPGIAGADETMFMVVNDLNEANVRYLSGTPPIGLELQITLWNYQTNFLPLANAIFKRFVLVNKSDAVIDSMYIQHFVDPDIGYYKDDLVGCDSTLSLGFAYNGYAVDPEADKLGLIPPAIGLTLLQGPLVDAPGSTGMFNFKPVADSKNLKMTSFNALSRYHYPYGDPPMGDVTFALMTYNLMRGYLPTADIQHPAPFITGSGIRAGLPTKFPLSGDPVNDPEGMYGDVDGQGQNLEPGDRRFYINSGPFRMEPGDKQEFIFAWIGAQSNDHRQPISDIKDFAAIIQRFYENGFKDLDLMPATPQVKAEAIGQTVLLNWGWDTQSVEEIEQKVKNGFRFEGYNVYQLPDYYTTIEDPGAIKLATFDIDNNVKTIDGLKYDQEENRLIVSPLQVGRDSGIQRYFVVKRDSINRKPLYRGSTYYFAVTSYNYNPDLKNFPSLESNYQVIKVTIQGQKPGLRYQAEPEELIETTASQKTDVICQVKVVDPTLLTDHDYQISFTSVQDSLDPLHSKWFWHLKDLTSGQVLLKDIPVLIFEDEQNMADVVNDVAMADGLLVKVLAPAPGLKAIVQVADAEGPLKPDEYDEQGAPFQGNNVWHDPGSPNDENPFYISAGGGDGDLFSMTRNIENAREHDFEIRFTDQGGIFAWWYDANVYSEVPFEAWDVGPATYDDDSDDVRCLTGGYSGGGTVGIFDFAYTDPALGFPATDWIYIRVPINSRGSYETYYEDVTSGNYSYNWWSHSKEVLARIIICDMGGAGTLPPSGTVIRFVTKKGPTEDLTFNFQGPGKPEQSLALLKKDVEKINVFPNPYYAASSMEPDRFTHFVTFNHLPPHAIIRIFTLNGALVRKMEKRDDSQFFRWDLKNEKGWRVASGLYIVHIDMPELGKQKVLKLMVITGEEVLDYY</sequence>
<dbReference type="EMBL" id="CP018099">
    <property type="protein sequence ID" value="APF17596.1"/>
    <property type="molecule type" value="Genomic_DNA"/>
</dbReference>
<dbReference type="PaxDb" id="880073-Calab_2076"/>
<gene>
    <name evidence="2" type="ORF">Cabys_845</name>
    <name evidence="3" type="ORF">Calab_2076</name>
</gene>
<keyword evidence="4" id="KW-1185">Reference proteome</keyword>
<dbReference type="KEGG" id="caby:Cabys_845"/>
<dbReference type="Proteomes" id="UP000004671">
    <property type="component" value="Chromosome"/>
</dbReference>
<evidence type="ECO:0000313" key="3">
    <source>
        <dbReference type="EMBL" id="EHO41688.1"/>
    </source>
</evidence>
<accession>H1XVD0</accession>
<dbReference type="OrthoDB" id="9807496at2"/>
<dbReference type="HOGENOM" id="CLU_284252_0_0_0"/>
<protein>
    <recommendedName>
        <fullName evidence="6">Por secretion system C-terminal sorting domain-containing protein</fullName>
    </recommendedName>
</protein>
<evidence type="ECO:0000256" key="1">
    <source>
        <dbReference type="SAM" id="SignalP"/>
    </source>
</evidence>
<dbReference type="InParanoid" id="H1XVD0"/>
<dbReference type="eggNOG" id="COG1404">
    <property type="taxonomic scope" value="Bacteria"/>
</dbReference>
<evidence type="ECO:0000313" key="4">
    <source>
        <dbReference type="Proteomes" id="UP000004671"/>
    </source>
</evidence>
<reference evidence="2 5" key="2">
    <citation type="submission" date="2016-11" db="EMBL/GenBank/DDBJ databases">
        <title>Genomic analysis of Caldithrix abyssi and proposal of a novel bacterial phylum Caldithrichaeota.</title>
        <authorList>
            <person name="Kublanov I."/>
            <person name="Sigalova O."/>
            <person name="Gavrilov S."/>
            <person name="Lebedinsky A."/>
            <person name="Ivanova N."/>
            <person name="Daum C."/>
            <person name="Reddy T."/>
            <person name="Klenk H.P."/>
            <person name="Goker M."/>
            <person name="Reva O."/>
            <person name="Miroshnichenko M."/>
            <person name="Kyprides N."/>
            <person name="Woyke T."/>
            <person name="Gelfand M."/>
        </authorList>
    </citation>
    <scope>NUCLEOTIDE SEQUENCE [LARGE SCALE GENOMIC DNA]</scope>
    <source>
        <strain evidence="2 5">LF13</strain>
    </source>
</reference>
<evidence type="ECO:0000313" key="2">
    <source>
        <dbReference type="EMBL" id="APF17596.1"/>
    </source>
</evidence>
<name>H1XVD0_CALAY</name>
<organism evidence="3 4">
    <name type="scientific">Caldithrix abyssi DSM 13497</name>
    <dbReference type="NCBI Taxonomy" id="880073"/>
    <lineage>
        <taxon>Bacteria</taxon>
        <taxon>Pseudomonadati</taxon>
        <taxon>Calditrichota</taxon>
        <taxon>Calditrichia</taxon>
        <taxon>Calditrichales</taxon>
        <taxon>Calditrichaceae</taxon>
        <taxon>Caldithrix</taxon>
    </lineage>
</organism>